<dbReference type="InterPro" id="IPR036869">
    <property type="entry name" value="J_dom_sf"/>
</dbReference>
<dbReference type="Proteomes" id="UP000185860">
    <property type="component" value="Unassembled WGS sequence"/>
</dbReference>
<dbReference type="RefSeq" id="WP_073592457.1">
    <property type="nucleotide sequence ID" value="NZ_MRCE01000004.1"/>
</dbReference>
<dbReference type="SMART" id="SM00271">
    <property type="entry name" value="DnaJ"/>
    <property type="match status" value="1"/>
</dbReference>
<dbReference type="InterPro" id="IPR001623">
    <property type="entry name" value="DnaJ_domain"/>
</dbReference>
<dbReference type="Gene3D" id="1.10.287.110">
    <property type="entry name" value="DnaJ domain"/>
    <property type="match status" value="1"/>
</dbReference>
<sequence length="105" mass="12346">MNTQPVISHQLKRYYTILELHETASLSAIKQAYRQLARRYHPDLNPHNKMAEIKFKEINTAYQVLSNLKKNQRSNSLINHRNMKSTAFKSDIYDIFAFALQGKNH</sequence>
<dbReference type="GO" id="GO:0036503">
    <property type="term" value="P:ERAD pathway"/>
    <property type="evidence" value="ECO:0007669"/>
    <property type="project" value="TreeGrafter"/>
</dbReference>
<dbReference type="Pfam" id="PF00226">
    <property type="entry name" value="DnaJ"/>
    <property type="match status" value="1"/>
</dbReference>
<evidence type="ECO:0000259" key="2">
    <source>
        <dbReference type="PROSITE" id="PS50076"/>
    </source>
</evidence>
<dbReference type="PROSITE" id="PS50076">
    <property type="entry name" value="DNAJ_2"/>
    <property type="match status" value="1"/>
</dbReference>
<dbReference type="OrthoDB" id="9779889at2"/>
<dbReference type="EMBL" id="MRCE01000004">
    <property type="protein sequence ID" value="OKH39736.1"/>
    <property type="molecule type" value="Genomic_DNA"/>
</dbReference>
<accession>A0A1U7IQU8</accession>
<dbReference type="GO" id="GO:0051087">
    <property type="term" value="F:protein-folding chaperone binding"/>
    <property type="evidence" value="ECO:0007669"/>
    <property type="project" value="TreeGrafter"/>
</dbReference>
<gene>
    <name evidence="3" type="ORF">NIES2119_05665</name>
</gene>
<reference evidence="3 4" key="1">
    <citation type="submission" date="2016-11" db="EMBL/GenBank/DDBJ databases">
        <title>Draft Genome Sequences of Nine Cyanobacterial Strains from Diverse Habitats.</title>
        <authorList>
            <person name="Zhu T."/>
            <person name="Hou S."/>
            <person name="Lu X."/>
            <person name="Hess W.R."/>
        </authorList>
    </citation>
    <scope>NUCLEOTIDE SEQUENCE [LARGE SCALE GENOMIC DNA]</scope>
    <source>
        <strain evidence="3 4">IAM M-71</strain>
    </source>
</reference>
<dbReference type="STRING" id="454136.NIES2119_05665"/>
<feature type="domain" description="J" evidence="2">
    <location>
        <begin position="13"/>
        <end position="97"/>
    </location>
</feature>
<dbReference type="GO" id="GO:0051787">
    <property type="term" value="F:misfolded protein binding"/>
    <property type="evidence" value="ECO:0007669"/>
    <property type="project" value="TreeGrafter"/>
</dbReference>
<proteinExistence type="predicted"/>
<keyword evidence="1" id="KW-0143">Chaperone</keyword>
<dbReference type="AlphaFoldDB" id="A0A1U7IQU8"/>
<comment type="caution">
    <text evidence="3">The sequence shown here is derived from an EMBL/GenBank/DDBJ whole genome shotgun (WGS) entry which is preliminary data.</text>
</comment>
<dbReference type="PANTHER" id="PTHR44360:SF1">
    <property type="entry name" value="DNAJ HOMOLOG SUBFAMILY B MEMBER 9"/>
    <property type="match status" value="1"/>
</dbReference>
<evidence type="ECO:0000256" key="1">
    <source>
        <dbReference type="ARBA" id="ARBA00023186"/>
    </source>
</evidence>
<evidence type="ECO:0000313" key="3">
    <source>
        <dbReference type="EMBL" id="OKH39736.1"/>
    </source>
</evidence>
<name>A0A1U7IQU8_9CYAN</name>
<dbReference type="InterPro" id="IPR051948">
    <property type="entry name" value="Hsp70_co-chaperone_J-domain"/>
</dbReference>
<dbReference type="PANTHER" id="PTHR44360">
    <property type="entry name" value="DNAJ HOMOLOG SUBFAMILY B MEMBER 9"/>
    <property type="match status" value="1"/>
</dbReference>
<protein>
    <recommendedName>
        <fullName evidence="2">J domain-containing protein</fullName>
    </recommendedName>
</protein>
<organism evidence="3 4">
    <name type="scientific">[Phormidium ambiguum] IAM M-71</name>
    <dbReference type="NCBI Taxonomy" id="454136"/>
    <lineage>
        <taxon>Bacteria</taxon>
        <taxon>Bacillati</taxon>
        <taxon>Cyanobacteriota</taxon>
        <taxon>Cyanophyceae</taxon>
        <taxon>Oscillatoriophycideae</taxon>
        <taxon>Aerosakkonematales</taxon>
        <taxon>Aerosakkonemataceae</taxon>
        <taxon>Floridanema</taxon>
    </lineage>
</organism>
<dbReference type="SUPFAM" id="SSF46565">
    <property type="entry name" value="Chaperone J-domain"/>
    <property type="match status" value="1"/>
</dbReference>
<dbReference type="PRINTS" id="PR00625">
    <property type="entry name" value="JDOMAIN"/>
</dbReference>
<evidence type="ECO:0000313" key="4">
    <source>
        <dbReference type="Proteomes" id="UP000185860"/>
    </source>
</evidence>
<dbReference type="CDD" id="cd06257">
    <property type="entry name" value="DnaJ"/>
    <property type="match status" value="1"/>
</dbReference>